<dbReference type="InterPro" id="IPR021136">
    <property type="entry name" value="Flagellar_hook_control-like_C"/>
</dbReference>
<feature type="domain" description="Flagellar hook-length control protein-like C-terminal" evidence="2">
    <location>
        <begin position="531"/>
        <end position="599"/>
    </location>
</feature>
<feature type="compositionally biased region" description="Low complexity" evidence="1">
    <location>
        <begin position="235"/>
        <end position="245"/>
    </location>
</feature>
<feature type="compositionally biased region" description="Basic and acidic residues" evidence="1">
    <location>
        <begin position="372"/>
        <end position="384"/>
    </location>
</feature>
<evidence type="ECO:0000313" key="3">
    <source>
        <dbReference type="EMBL" id="SFS94777.1"/>
    </source>
</evidence>
<evidence type="ECO:0000259" key="2">
    <source>
        <dbReference type="Pfam" id="PF02120"/>
    </source>
</evidence>
<keyword evidence="4" id="KW-1185">Reference proteome</keyword>
<feature type="compositionally biased region" description="Basic and acidic residues" evidence="1">
    <location>
        <begin position="1"/>
        <end position="22"/>
    </location>
</feature>
<dbReference type="Pfam" id="PF02120">
    <property type="entry name" value="Flg_hook"/>
    <property type="match status" value="1"/>
</dbReference>
<feature type="compositionally biased region" description="Basic and acidic residues" evidence="1">
    <location>
        <begin position="635"/>
        <end position="644"/>
    </location>
</feature>
<feature type="compositionally biased region" description="Low complexity" evidence="1">
    <location>
        <begin position="41"/>
        <end position="52"/>
    </location>
</feature>
<dbReference type="Proteomes" id="UP000199392">
    <property type="component" value="Unassembled WGS sequence"/>
</dbReference>
<sequence length="644" mass="64675">MPDARDGPDFRHVFLSSGKERPVPPSAGQAPGGPPSPGPDGPTSSGVAGESDAAFSVVADAVNAARGDAGTWLTDSGAVVDEEEDAAEWIMFPGADRPAPGGVIPGSEASGLAGGWINDSGDRAGGAPSVAARVETGLGQASAADASQAPGGPDDRVATISAERSAASADPASLRPSRDQTSMMPMGALSMVEAPTPGPHQRTLETGLSGGADTFRTDPAGLTREPSVLPRPVSAARTNAAATARPVLPGGAGRETQDQAEASSGGAGQPGSADSRPTSPSSSGPLVAIAAGPQDPGPKIAAIRAATAPSRGLSGKGVGGSFPPQGAVKGAQSGQPQPNMGPESPPGPAHSWQGAVGTSMFGPASRAGWGPHDPDPGSRTDATETPRGASESVPAKGALGSPPGDRVPGRRDAAHDQQKHIARGTPNATPATDAARDPGQLRRVGRWSTAPVGTPGQQAAFAPGPGQPVEPVAEGGDQVELADRRADASLSEAAQAQVERGVSAARGQNPAATTAQASSFRQVAEAIAAAERARVEIRLEPEELGRIRFHMQITDHGIALQVTADRAETLEMMRRHVDQLARHLSDAGFPGSSFSFAGERQGRPGTPTPEAPPSNEAPPAERVATAAGDSSADPATRDGLDLRL</sequence>
<feature type="region of interest" description="Disordered" evidence="1">
    <location>
        <begin position="1"/>
        <end position="52"/>
    </location>
</feature>
<dbReference type="CDD" id="cd17470">
    <property type="entry name" value="T3SS_Flik_C"/>
    <property type="match status" value="1"/>
</dbReference>
<dbReference type="InterPro" id="IPR038610">
    <property type="entry name" value="FliK-like_C_sf"/>
</dbReference>
<dbReference type="Gene3D" id="3.30.750.140">
    <property type="match status" value="1"/>
</dbReference>
<feature type="compositionally biased region" description="Low complexity" evidence="1">
    <location>
        <begin position="259"/>
        <end position="285"/>
    </location>
</feature>
<feature type="region of interest" description="Disordered" evidence="1">
    <location>
        <begin position="163"/>
        <end position="182"/>
    </location>
</feature>
<evidence type="ECO:0000256" key="1">
    <source>
        <dbReference type="SAM" id="MobiDB-lite"/>
    </source>
</evidence>
<organism evidence="3 4">
    <name type="scientific">Alloyangia pacifica</name>
    <dbReference type="NCBI Taxonomy" id="311180"/>
    <lineage>
        <taxon>Bacteria</taxon>
        <taxon>Pseudomonadati</taxon>
        <taxon>Pseudomonadota</taxon>
        <taxon>Alphaproteobacteria</taxon>
        <taxon>Rhodobacterales</taxon>
        <taxon>Roseobacteraceae</taxon>
        <taxon>Alloyangia</taxon>
    </lineage>
</organism>
<feature type="region of interest" description="Disordered" evidence="1">
    <location>
        <begin position="190"/>
        <end position="473"/>
    </location>
</feature>
<feature type="region of interest" description="Disordered" evidence="1">
    <location>
        <begin position="591"/>
        <end position="644"/>
    </location>
</feature>
<dbReference type="AlphaFoldDB" id="A0A1I6U0G4"/>
<feature type="compositionally biased region" description="Basic and acidic residues" evidence="1">
    <location>
        <begin position="407"/>
        <end position="419"/>
    </location>
</feature>
<gene>
    <name evidence="3" type="ORF">SAMN04488050_10715</name>
</gene>
<accession>A0A1I6U0G4</accession>
<feature type="compositionally biased region" description="Pro residues" evidence="1">
    <location>
        <begin position="606"/>
        <end position="616"/>
    </location>
</feature>
<reference evidence="4" key="1">
    <citation type="submission" date="2016-10" db="EMBL/GenBank/DDBJ databases">
        <authorList>
            <person name="Varghese N."/>
            <person name="Submissions S."/>
        </authorList>
    </citation>
    <scope>NUCLEOTIDE SEQUENCE [LARGE SCALE GENOMIC DNA]</scope>
    <source>
        <strain evidence="4">DSM 26894</strain>
    </source>
</reference>
<dbReference type="STRING" id="311180.SAMN04488050_10715"/>
<proteinExistence type="predicted"/>
<protein>
    <submittedName>
        <fullName evidence="3">Hook-length control protein FliK</fullName>
    </submittedName>
</protein>
<dbReference type="EMBL" id="FOZW01000007">
    <property type="protein sequence ID" value="SFS94777.1"/>
    <property type="molecule type" value="Genomic_DNA"/>
</dbReference>
<name>A0A1I6U0G4_9RHOB</name>
<evidence type="ECO:0000313" key="4">
    <source>
        <dbReference type="Proteomes" id="UP000199392"/>
    </source>
</evidence>